<reference evidence="7 8" key="1">
    <citation type="submission" date="2019-07" db="EMBL/GenBank/DDBJ databases">
        <title>Finished genome of Venturia effusa.</title>
        <authorList>
            <person name="Young C.A."/>
            <person name="Cox M.P."/>
            <person name="Ganley A.R.D."/>
            <person name="David W.J."/>
        </authorList>
    </citation>
    <scope>NUCLEOTIDE SEQUENCE [LARGE SCALE GENOMIC DNA]</scope>
    <source>
        <strain evidence="8">albino</strain>
    </source>
</reference>
<feature type="domain" description="Carboxylesterase type B" evidence="6">
    <location>
        <begin position="30"/>
        <end position="531"/>
    </location>
</feature>
<organism evidence="7 8">
    <name type="scientific">Venturia effusa</name>
    <dbReference type="NCBI Taxonomy" id="50376"/>
    <lineage>
        <taxon>Eukaryota</taxon>
        <taxon>Fungi</taxon>
        <taxon>Dikarya</taxon>
        <taxon>Ascomycota</taxon>
        <taxon>Pezizomycotina</taxon>
        <taxon>Dothideomycetes</taxon>
        <taxon>Pleosporomycetidae</taxon>
        <taxon>Venturiales</taxon>
        <taxon>Venturiaceae</taxon>
        <taxon>Venturia</taxon>
    </lineage>
</organism>
<dbReference type="InterPro" id="IPR002018">
    <property type="entry name" value="CarbesteraseB"/>
</dbReference>
<dbReference type="InterPro" id="IPR050309">
    <property type="entry name" value="Type-B_Carboxylest/Lipase"/>
</dbReference>
<dbReference type="OrthoDB" id="408631at2759"/>
<evidence type="ECO:0000313" key="7">
    <source>
        <dbReference type="EMBL" id="QDS74501.1"/>
    </source>
</evidence>
<feature type="region of interest" description="Disordered" evidence="5">
    <location>
        <begin position="381"/>
        <end position="400"/>
    </location>
</feature>
<feature type="signal peptide" evidence="4">
    <location>
        <begin position="1"/>
        <end position="20"/>
    </location>
</feature>
<name>A0A517LFV7_9PEZI</name>
<protein>
    <recommendedName>
        <fullName evidence="4">Carboxylic ester hydrolase</fullName>
        <ecNumber evidence="4">3.1.1.-</ecNumber>
    </recommendedName>
</protein>
<evidence type="ECO:0000256" key="5">
    <source>
        <dbReference type="SAM" id="MobiDB-lite"/>
    </source>
</evidence>
<proteinExistence type="inferred from homology"/>
<accession>A0A517LFV7</accession>
<gene>
    <name evidence="7" type="ORF">FKW77_007054</name>
</gene>
<feature type="active site" description="Charge relay system" evidence="3">
    <location>
        <position position="365"/>
    </location>
</feature>
<dbReference type="Pfam" id="PF00135">
    <property type="entry name" value="COesterase"/>
    <property type="match status" value="1"/>
</dbReference>
<keyword evidence="4" id="KW-0732">Signal</keyword>
<dbReference type="PANTHER" id="PTHR11559">
    <property type="entry name" value="CARBOXYLESTERASE"/>
    <property type="match status" value="1"/>
</dbReference>
<keyword evidence="8" id="KW-1185">Reference proteome</keyword>
<dbReference type="Gene3D" id="3.40.50.1820">
    <property type="entry name" value="alpha/beta hydrolase"/>
    <property type="match status" value="1"/>
</dbReference>
<dbReference type="EC" id="3.1.1.-" evidence="4"/>
<evidence type="ECO:0000313" key="8">
    <source>
        <dbReference type="Proteomes" id="UP000316270"/>
    </source>
</evidence>
<keyword evidence="2 4" id="KW-0378">Hydrolase</keyword>
<evidence type="ECO:0000259" key="6">
    <source>
        <dbReference type="Pfam" id="PF00135"/>
    </source>
</evidence>
<feature type="active site" description="Acyl-ester intermediate" evidence="3">
    <location>
        <position position="239"/>
    </location>
</feature>
<dbReference type="InterPro" id="IPR019826">
    <property type="entry name" value="Carboxylesterase_B_AS"/>
</dbReference>
<dbReference type="PRINTS" id="PR00878">
    <property type="entry name" value="CHOLNESTRASE"/>
</dbReference>
<dbReference type="EMBL" id="CP042195">
    <property type="protein sequence ID" value="QDS74501.1"/>
    <property type="molecule type" value="Genomic_DNA"/>
</dbReference>
<dbReference type="STRING" id="50376.A0A517LFV7"/>
<sequence>MHAELFYATALSILTVTTSAASSKQWAVGQQVSTTSGKVKGRAATRAGYEEVSEYVGIPFAHPPQGPLRWMPPKPLKSDELVDATKWSASNFTSVGTCDCSQPLGAAVTMNGSPMLKAYGTGMGGEGHNYTEDCLGINIWSKPQTGEKAKAVLFWVHGGGFSSGNAHAPFMDGARFANDEDVVLVSIHYRLNIMGFPNAPGLSDQNLGLLDQRLAVEWVRDNIAGFGGDPKRISIFGESAGGGAVDMYAYAWTKDPIINGIIAQSGVAGSMPSMGGGKSPNSAWYGVSKAMGCGGSEAGEKTIECMRSKPADLIMKELDRQTMGPGITPFGPVADEKIVFKDVAARGDKGDFIKVPLLVGNTDHEAGLTTAIAAAAMGKNNSTSTSPGAATMGGTNTSSVSSGLANMLPKNFNPANAMDSLMSCGSATAAAVRIKNNVPAWRYRYHGDFNNTSLGPGTGAYHSSDIPAVFGTTELRTGNVKDTPEEAQVIKETMHAWASFAKDPVKGLSGLGWPVYDAKKDTLIRIGYESKPGLNLAPATQYDQVCDMLKTLMGAMGV</sequence>
<dbReference type="InterPro" id="IPR000997">
    <property type="entry name" value="Cholinesterase"/>
</dbReference>
<dbReference type="AlphaFoldDB" id="A0A517LFV7"/>
<evidence type="ECO:0000256" key="3">
    <source>
        <dbReference type="PIRSR" id="PIRSR600997-1"/>
    </source>
</evidence>
<feature type="chain" id="PRO_5022264846" description="Carboxylic ester hydrolase" evidence="4">
    <location>
        <begin position="21"/>
        <end position="558"/>
    </location>
</feature>
<feature type="active site" description="Charge relay system" evidence="3">
    <location>
        <position position="462"/>
    </location>
</feature>
<dbReference type="PROSITE" id="PS00122">
    <property type="entry name" value="CARBOXYLESTERASE_B_1"/>
    <property type="match status" value="1"/>
</dbReference>
<dbReference type="GO" id="GO:0004104">
    <property type="term" value="F:cholinesterase activity"/>
    <property type="evidence" value="ECO:0007669"/>
    <property type="project" value="InterPro"/>
</dbReference>
<dbReference type="InterPro" id="IPR029058">
    <property type="entry name" value="AB_hydrolase_fold"/>
</dbReference>
<evidence type="ECO:0000256" key="2">
    <source>
        <dbReference type="ARBA" id="ARBA00022801"/>
    </source>
</evidence>
<evidence type="ECO:0000256" key="1">
    <source>
        <dbReference type="ARBA" id="ARBA00005964"/>
    </source>
</evidence>
<dbReference type="SUPFAM" id="SSF53474">
    <property type="entry name" value="alpha/beta-Hydrolases"/>
    <property type="match status" value="1"/>
</dbReference>
<comment type="similarity">
    <text evidence="1 4">Belongs to the type-B carboxylesterase/lipase family.</text>
</comment>
<evidence type="ECO:0000256" key="4">
    <source>
        <dbReference type="RuleBase" id="RU361235"/>
    </source>
</evidence>
<dbReference type="Proteomes" id="UP000316270">
    <property type="component" value="Chromosome 11"/>
</dbReference>